<gene>
    <name evidence="2" type="primary">RE2_594</name>
    <name evidence="2" type="ORF">CK203_094558</name>
</gene>
<dbReference type="AlphaFoldDB" id="A0A438CJN4"/>
<accession>A0A438CJN4</accession>
<protein>
    <submittedName>
        <fullName evidence="2">Retrovirus-related Pol polyprotein from transposon RE2</fullName>
    </submittedName>
</protein>
<reference evidence="2 3" key="1">
    <citation type="journal article" date="2018" name="PLoS Genet.">
        <title>Population sequencing reveals clonal diversity and ancestral inbreeding in the grapevine cultivar Chardonnay.</title>
        <authorList>
            <person name="Roach M.J."/>
            <person name="Johnson D.L."/>
            <person name="Bohlmann J."/>
            <person name="van Vuuren H.J."/>
            <person name="Jones S.J."/>
            <person name="Pretorius I.S."/>
            <person name="Schmidt S.A."/>
            <person name="Borneman A.R."/>
        </authorList>
    </citation>
    <scope>NUCLEOTIDE SEQUENCE [LARGE SCALE GENOMIC DNA]</scope>
    <source>
        <strain evidence="3">cv. Chardonnay</strain>
        <tissue evidence="2">Leaf</tissue>
    </source>
</reference>
<evidence type="ECO:0000313" key="2">
    <source>
        <dbReference type="EMBL" id="RVW23427.1"/>
    </source>
</evidence>
<dbReference type="Pfam" id="PF07727">
    <property type="entry name" value="RVT_2"/>
    <property type="match status" value="1"/>
</dbReference>
<sequence>MDVKSAFLNRILSEQVYVEQPKSFKDLKFPNHVYRLKKALNGLKQAPRSWYERLTTYPLEKKFEMGELIEPCSYIDPRMSY</sequence>
<name>A0A438CJN4_VITVI</name>
<dbReference type="EMBL" id="QGNW01002196">
    <property type="protein sequence ID" value="RVW23427.1"/>
    <property type="molecule type" value="Genomic_DNA"/>
</dbReference>
<evidence type="ECO:0000313" key="3">
    <source>
        <dbReference type="Proteomes" id="UP000288805"/>
    </source>
</evidence>
<comment type="caution">
    <text evidence="2">The sequence shown here is derived from an EMBL/GenBank/DDBJ whole genome shotgun (WGS) entry which is preliminary data.</text>
</comment>
<proteinExistence type="predicted"/>
<evidence type="ECO:0000259" key="1">
    <source>
        <dbReference type="Pfam" id="PF07727"/>
    </source>
</evidence>
<organism evidence="2 3">
    <name type="scientific">Vitis vinifera</name>
    <name type="common">Grape</name>
    <dbReference type="NCBI Taxonomy" id="29760"/>
    <lineage>
        <taxon>Eukaryota</taxon>
        <taxon>Viridiplantae</taxon>
        <taxon>Streptophyta</taxon>
        <taxon>Embryophyta</taxon>
        <taxon>Tracheophyta</taxon>
        <taxon>Spermatophyta</taxon>
        <taxon>Magnoliopsida</taxon>
        <taxon>eudicotyledons</taxon>
        <taxon>Gunneridae</taxon>
        <taxon>Pentapetalae</taxon>
        <taxon>rosids</taxon>
        <taxon>Vitales</taxon>
        <taxon>Vitaceae</taxon>
        <taxon>Viteae</taxon>
        <taxon>Vitis</taxon>
    </lineage>
</organism>
<dbReference type="Proteomes" id="UP000288805">
    <property type="component" value="Unassembled WGS sequence"/>
</dbReference>
<dbReference type="InterPro" id="IPR013103">
    <property type="entry name" value="RVT_2"/>
</dbReference>
<feature type="domain" description="Reverse transcriptase Ty1/copia-type" evidence="1">
    <location>
        <begin position="1"/>
        <end position="68"/>
    </location>
</feature>